<proteinExistence type="predicted"/>
<evidence type="ECO:0000313" key="2">
    <source>
        <dbReference type="Proteomes" id="UP000805193"/>
    </source>
</evidence>
<dbReference type="EMBL" id="JABSTQ010002806">
    <property type="protein sequence ID" value="KAG0443853.1"/>
    <property type="molecule type" value="Genomic_DNA"/>
</dbReference>
<keyword evidence="2" id="KW-1185">Reference proteome</keyword>
<gene>
    <name evidence="1" type="ORF">HPB47_014454</name>
</gene>
<reference evidence="1 2" key="1">
    <citation type="journal article" date="2020" name="Cell">
        <title>Large-Scale Comparative Analyses of Tick Genomes Elucidate Their Genetic Diversity and Vector Capacities.</title>
        <authorList>
            <consortium name="Tick Genome and Microbiome Consortium (TIGMIC)"/>
            <person name="Jia N."/>
            <person name="Wang J."/>
            <person name="Shi W."/>
            <person name="Du L."/>
            <person name="Sun Y."/>
            <person name="Zhan W."/>
            <person name="Jiang J.F."/>
            <person name="Wang Q."/>
            <person name="Zhang B."/>
            <person name="Ji P."/>
            <person name="Bell-Sakyi L."/>
            <person name="Cui X.M."/>
            <person name="Yuan T.T."/>
            <person name="Jiang B.G."/>
            <person name="Yang W.F."/>
            <person name="Lam T.T."/>
            <person name="Chang Q.C."/>
            <person name="Ding S.J."/>
            <person name="Wang X.J."/>
            <person name="Zhu J.G."/>
            <person name="Ruan X.D."/>
            <person name="Zhao L."/>
            <person name="Wei J.T."/>
            <person name="Ye R.Z."/>
            <person name="Que T.C."/>
            <person name="Du C.H."/>
            <person name="Zhou Y.H."/>
            <person name="Cheng J.X."/>
            <person name="Dai P.F."/>
            <person name="Guo W.B."/>
            <person name="Han X.H."/>
            <person name="Huang E.J."/>
            <person name="Li L.F."/>
            <person name="Wei W."/>
            <person name="Gao Y.C."/>
            <person name="Liu J.Z."/>
            <person name="Shao H.Z."/>
            <person name="Wang X."/>
            <person name="Wang C.C."/>
            <person name="Yang T.C."/>
            <person name="Huo Q.B."/>
            <person name="Li W."/>
            <person name="Chen H.Y."/>
            <person name="Chen S.E."/>
            <person name="Zhou L.G."/>
            <person name="Ni X.B."/>
            <person name="Tian J.H."/>
            <person name="Sheng Y."/>
            <person name="Liu T."/>
            <person name="Pan Y.S."/>
            <person name="Xia L.Y."/>
            <person name="Li J."/>
            <person name="Zhao F."/>
            <person name="Cao W.C."/>
        </authorList>
    </citation>
    <scope>NUCLEOTIDE SEQUENCE [LARGE SCALE GENOMIC DNA]</scope>
    <source>
        <strain evidence="1">Iper-2018</strain>
    </source>
</reference>
<comment type="caution">
    <text evidence="1">The sequence shown here is derived from an EMBL/GenBank/DDBJ whole genome shotgun (WGS) entry which is preliminary data.</text>
</comment>
<accession>A0AC60QVX8</accession>
<dbReference type="Proteomes" id="UP000805193">
    <property type="component" value="Unassembled WGS sequence"/>
</dbReference>
<organism evidence="1 2">
    <name type="scientific">Ixodes persulcatus</name>
    <name type="common">Taiga tick</name>
    <dbReference type="NCBI Taxonomy" id="34615"/>
    <lineage>
        <taxon>Eukaryota</taxon>
        <taxon>Metazoa</taxon>
        <taxon>Ecdysozoa</taxon>
        <taxon>Arthropoda</taxon>
        <taxon>Chelicerata</taxon>
        <taxon>Arachnida</taxon>
        <taxon>Acari</taxon>
        <taxon>Parasitiformes</taxon>
        <taxon>Ixodida</taxon>
        <taxon>Ixodoidea</taxon>
        <taxon>Ixodidae</taxon>
        <taxon>Ixodinae</taxon>
        <taxon>Ixodes</taxon>
    </lineage>
</organism>
<sequence>MGLKYQSASWTAAGSAKKKKKRVTATTAVWPGAFEETRKRRRRRSAVDGRVKKLVGSFLTRPTRFLHAVWGKPGKPRPGFTWLPPNLSAPTQDTGSNTLVVRRSLVPEAALTGITATLLLVDGRSIEVPKAEVDITSPYFTDVIVGNVPFSRNVSSPDTHCEMPAGASRTRGGNPMNDKKTASRTHFDPGRSKCHWATPKGTHRRHWRHAGDQKNPDKKRIKLCRPAGRK</sequence>
<evidence type="ECO:0000313" key="1">
    <source>
        <dbReference type="EMBL" id="KAG0443853.1"/>
    </source>
</evidence>
<name>A0AC60QVX8_IXOPE</name>
<protein>
    <submittedName>
        <fullName evidence="1">Uncharacterized protein</fullName>
    </submittedName>
</protein>